<feature type="signal peptide" evidence="1">
    <location>
        <begin position="1"/>
        <end position="21"/>
    </location>
</feature>
<dbReference type="Gene3D" id="3.90.1300.10">
    <property type="entry name" value="Amidase signature (AS) domain"/>
    <property type="match status" value="1"/>
</dbReference>
<evidence type="ECO:0000313" key="3">
    <source>
        <dbReference type="EMBL" id="KAJ3575424.1"/>
    </source>
</evidence>
<gene>
    <name evidence="3" type="ORF">NPX13_g4041</name>
</gene>
<dbReference type="InterPro" id="IPR036928">
    <property type="entry name" value="AS_sf"/>
</dbReference>
<feature type="domain" description="Amidase" evidence="2">
    <location>
        <begin position="63"/>
        <end position="344"/>
    </location>
</feature>
<dbReference type="SUPFAM" id="SSF75304">
    <property type="entry name" value="Amidase signature (AS) enzymes"/>
    <property type="match status" value="1"/>
</dbReference>
<organism evidence="3 4">
    <name type="scientific">Xylaria arbuscula</name>
    <dbReference type="NCBI Taxonomy" id="114810"/>
    <lineage>
        <taxon>Eukaryota</taxon>
        <taxon>Fungi</taxon>
        <taxon>Dikarya</taxon>
        <taxon>Ascomycota</taxon>
        <taxon>Pezizomycotina</taxon>
        <taxon>Sordariomycetes</taxon>
        <taxon>Xylariomycetidae</taxon>
        <taxon>Xylariales</taxon>
        <taxon>Xylariaceae</taxon>
        <taxon>Xylaria</taxon>
    </lineage>
</organism>
<dbReference type="Pfam" id="PF01425">
    <property type="entry name" value="Amidase"/>
    <property type="match status" value="1"/>
</dbReference>
<dbReference type="VEuPathDB" id="FungiDB:F4678DRAFT_438713"/>
<evidence type="ECO:0000313" key="4">
    <source>
        <dbReference type="Proteomes" id="UP001148614"/>
    </source>
</evidence>
<dbReference type="AlphaFoldDB" id="A0A9W8NH39"/>
<evidence type="ECO:0000256" key="1">
    <source>
        <dbReference type="SAM" id="SignalP"/>
    </source>
</evidence>
<keyword evidence="1" id="KW-0732">Signal</keyword>
<keyword evidence="4" id="KW-1185">Reference proteome</keyword>
<accession>A0A9W8NH39</accession>
<dbReference type="InterPro" id="IPR023631">
    <property type="entry name" value="Amidase_dom"/>
</dbReference>
<sequence length="512" mass="55305">MISTLLQLPVFLAALFIGRDATRTTLPPVAFSMSPCHDFILEEATIQQLQAAYDEARLTTTQVVTCFLDRIQQTNGWLSSIQETNPDALSDAARLDKERSSGKIRGPLHGIPYVVKDNMATDDKMETTAGSWVLMGSRVPRDAFVVSRLREAGTVLLGKAALTEWAHMRSSNLSEGYSARGGQVRSPYNFTVNPGGSSSGSAASVASNQCVFSLGTETDGSIVIPAERNALVGIKPTVGLTSRSGVIPETRHQDTVGVLGRTVSDAALALDGIYGVDARDPFTSQQQGKTPPNGFAQFVTNRDVLKNARFGIPWKSFWALNSPEQNLKLLEIIQLLVDEGATVANGTELDGWEMLVNPKGWDWDWRGKLGFPNESEYTVVKVDFYNDIKSYLSELSDSSIKSVEDIIRYNIDALGSEGGLPGVNSGFLGGQERFHESAGTKGVEDDLYRSALSFTQSTSRRGIDSALGIGRDREKPLDALLVPTDLQQAASVAAQAGYPLITVPAGRGVRQP</sequence>
<dbReference type="PANTHER" id="PTHR42678:SF37">
    <property type="entry name" value="AMIDASE C869.01-RELATED"/>
    <property type="match status" value="1"/>
</dbReference>
<comment type="caution">
    <text evidence="3">The sequence shown here is derived from an EMBL/GenBank/DDBJ whole genome shotgun (WGS) entry which is preliminary data.</text>
</comment>
<evidence type="ECO:0000259" key="2">
    <source>
        <dbReference type="Pfam" id="PF01425"/>
    </source>
</evidence>
<dbReference type="PANTHER" id="PTHR42678">
    <property type="entry name" value="AMIDASE"/>
    <property type="match status" value="1"/>
</dbReference>
<feature type="chain" id="PRO_5040906176" description="Amidase domain-containing protein" evidence="1">
    <location>
        <begin position="22"/>
        <end position="512"/>
    </location>
</feature>
<reference evidence="3" key="1">
    <citation type="submission" date="2022-07" db="EMBL/GenBank/DDBJ databases">
        <title>Genome Sequence of Xylaria arbuscula.</title>
        <authorList>
            <person name="Buettner E."/>
        </authorList>
    </citation>
    <scope>NUCLEOTIDE SEQUENCE</scope>
    <source>
        <strain evidence="3">VT107</strain>
    </source>
</reference>
<dbReference type="Proteomes" id="UP001148614">
    <property type="component" value="Unassembled WGS sequence"/>
</dbReference>
<name>A0A9W8NH39_9PEZI</name>
<dbReference type="EMBL" id="JANPWZ010000543">
    <property type="protein sequence ID" value="KAJ3575424.1"/>
    <property type="molecule type" value="Genomic_DNA"/>
</dbReference>
<protein>
    <recommendedName>
        <fullName evidence="2">Amidase domain-containing protein</fullName>
    </recommendedName>
</protein>
<proteinExistence type="predicted"/>